<name>A0A537JZW1_9BACT</name>
<evidence type="ECO:0000313" key="4">
    <source>
        <dbReference type="Proteomes" id="UP000318509"/>
    </source>
</evidence>
<sequence>MASPGRSASLSITECLDRLDALLTSGPPWYLPGRRAPWDDEVRSVLHRLREALSADARRAAGGAEAETILRRAQDEARRIVLEAEDHARRALEDGTLARAAEQQIQQLREQAVREADETRRGADMYALSVLERLEREVARILSTVQRGKTVLMERTGSRMSMGPTGPSRLDNGKAGKVTVS</sequence>
<comment type="caution">
    <text evidence="3">The sequence shown here is derived from an EMBL/GenBank/DDBJ whole genome shotgun (WGS) entry which is preliminary data.</text>
</comment>
<organism evidence="3 4">
    <name type="scientific">Candidatus Segetimicrobium genomatis</name>
    <dbReference type="NCBI Taxonomy" id="2569760"/>
    <lineage>
        <taxon>Bacteria</taxon>
        <taxon>Bacillati</taxon>
        <taxon>Candidatus Sysuimicrobiota</taxon>
        <taxon>Candidatus Sysuimicrobiia</taxon>
        <taxon>Candidatus Sysuimicrobiales</taxon>
        <taxon>Candidatus Segetimicrobiaceae</taxon>
        <taxon>Candidatus Segetimicrobium</taxon>
    </lineage>
</organism>
<evidence type="ECO:0000256" key="2">
    <source>
        <dbReference type="SAM" id="MobiDB-lite"/>
    </source>
</evidence>
<reference evidence="3 4" key="1">
    <citation type="journal article" date="2019" name="Nat. Microbiol.">
        <title>Mediterranean grassland soil C-N compound turnover is dependent on rainfall and depth, and is mediated by genomically divergent microorganisms.</title>
        <authorList>
            <person name="Diamond S."/>
            <person name="Andeer P.F."/>
            <person name="Li Z."/>
            <person name="Crits-Christoph A."/>
            <person name="Burstein D."/>
            <person name="Anantharaman K."/>
            <person name="Lane K.R."/>
            <person name="Thomas B.C."/>
            <person name="Pan C."/>
            <person name="Northen T.R."/>
            <person name="Banfield J.F."/>
        </authorList>
    </citation>
    <scope>NUCLEOTIDE SEQUENCE [LARGE SCALE GENOMIC DNA]</scope>
    <source>
        <strain evidence="3">NP_3</strain>
    </source>
</reference>
<evidence type="ECO:0000313" key="3">
    <source>
        <dbReference type="EMBL" id="TMI89077.1"/>
    </source>
</evidence>
<evidence type="ECO:0008006" key="5">
    <source>
        <dbReference type="Google" id="ProtNLM"/>
    </source>
</evidence>
<evidence type="ECO:0000256" key="1">
    <source>
        <dbReference type="SAM" id="Coils"/>
    </source>
</evidence>
<feature type="coiled-coil region" evidence="1">
    <location>
        <begin position="70"/>
        <end position="118"/>
    </location>
</feature>
<dbReference type="AlphaFoldDB" id="A0A537JZW1"/>
<dbReference type="EMBL" id="VBAK01000130">
    <property type="protein sequence ID" value="TMI89077.1"/>
    <property type="molecule type" value="Genomic_DNA"/>
</dbReference>
<dbReference type="Proteomes" id="UP000318509">
    <property type="component" value="Unassembled WGS sequence"/>
</dbReference>
<feature type="region of interest" description="Disordered" evidence="2">
    <location>
        <begin position="157"/>
        <end position="181"/>
    </location>
</feature>
<keyword evidence="1" id="KW-0175">Coiled coil</keyword>
<protein>
    <recommendedName>
        <fullName evidence="5">ATPase</fullName>
    </recommendedName>
</protein>
<accession>A0A537JZW1</accession>
<proteinExistence type="predicted"/>
<gene>
    <name evidence="3" type="ORF">E6H00_10980</name>
</gene>